<keyword evidence="3" id="KW-1185">Reference proteome</keyword>
<dbReference type="Proteomes" id="UP000215127">
    <property type="component" value="Chromosome 8"/>
</dbReference>
<gene>
    <name evidence="2" type="ORF">ZT3D7_G8157</name>
</gene>
<accession>A0A1X7RZY5</accession>
<reference evidence="2 3" key="1">
    <citation type="submission" date="2016-06" db="EMBL/GenBank/DDBJ databases">
        <authorList>
            <person name="Kjaerup R.B."/>
            <person name="Dalgaard T.S."/>
            <person name="Juul-Madsen H.R."/>
        </authorList>
    </citation>
    <scope>NUCLEOTIDE SEQUENCE [LARGE SCALE GENOMIC DNA]</scope>
</reference>
<feature type="region of interest" description="Disordered" evidence="1">
    <location>
        <begin position="1"/>
        <end position="20"/>
    </location>
</feature>
<dbReference type="STRING" id="1276538.A0A1X7RZY5"/>
<name>A0A1X7RZY5_ZYMT9</name>
<protein>
    <submittedName>
        <fullName evidence="2">Uncharacterized protein</fullName>
    </submittedName>
</protein>
<evidence type="ECO:0000256" key="1">
    <source>
        <dbReference type="SAM" id="MobiDB-lite"/>
    </source>
</evidence>
<dbReference type="EMBL" id="LT853699">
    <property type="protein sequence ID" value="SMQ53004.1"/>
    <property type="molecule type" value="Genomic_DNA"/>
</dbReference>
<dbReference type="AlphaFoldDB" id="A0A1X7RZY5"/>
<proteinExistence type="predicted"/>
<organism evidence="2 3">
    <name type="scientific">Zymoseptoria tritici (strain ST99CH_3D7)</name>
    <dbReference type="NCBI Taxonomy" id="1276538"/>
    <lineage>
        <taxon>Eukaryota</taxon>
        <taxon>Fungi</taxon>
        <taxon>Dikarya</taxon>
        <taxon>Ascomycota</taxon>
        <taxon>Pezizomycotina</taxon>
        <taxon>Dothideomycetes</taxon>
        <taxon>Dothideomycetidae</taxon>
        <taxon>Mycosphaerellales</taxon>
        <taxon>Mycosphaerellaceae</taxon>
        <taxon>Zymoseptoria</taxon>
    </lineage>
</organism>
<evidence type="ECO:0000313" key="3">
    <source>
        <dbReference type="Proteomes" id="UP000215127"/>
    </source>
</evidence>
<evidence type="ECO:0000313" key="2">
    <source>
        <dbReference type="EMBL" id="SMQ53004.1"/>
    </source>
</evidence>
<sequence>MEKPPEYAPPPSSSLAEPPPAYEDAFTEASISDADSSHSAVLHIGSFPSRFNWYYKTRHWKSYTYHLGEHAKLPLFALTFDASWRGTAMSLHRGVDAEKTLMAEAFSESRASRHSIILLPSPRDGEQVREELHCNVHLSAVTYSFSMRVPGRLGEKPVVEQFEWRQSHGSEVRSLDKHGWGYKLVRLQSSSAVATPPDSVTKSAGKKAVRHDGLTSDGKEVVAVWADSSVWSKNKTGKFQFRGSGATGEFGEDWATFAVMSGLRIWGVVRLGVHGGKSSAS</sequence>